<protein>
    <submittedName>
        <fullName evidence="2">Uncharacterized protein</fullName>
    </submittedName>
</protein>
<accession>A0A165B398</accession>
<proteinExistence type="predicted"/>
<evidence type="ECO:0000313" key="3">
    <source>
        <dbReference type="Proteomes" id="UP000076871"/>
    </source>
</evidence>
<reference evidence="2 3" key="1">
    <citation type="journal article" date="2016" name="Mol. Biol. Evol.">
        <title>Comparative Genomics of Early-Diverging Mushroom-Forming Fungi Provides Insights into the Origins of Lignocellulose Decay Capabilities.</title>
        <authorList>
            <person name="Nagy L.G."/>
            <person name="Riley R."/>
            <person name="Tritt A."/>
            <person name="Adam C."/>
            <person name="Daum C."/>
            <person name="Floudas D."/>
            <person name="Sun H."/>
            <person name="Yadav J.S."/>
            <person name="Pangilinan J."/>
            <person name="Larsson K.H."/>
            <person name="Matsuura K."/>
            <person name="Barry K."/>
            <person name="Labutti K."/>
            <person name="Kuo R."/>
            <person name="Ohm R.A."/>
            <person name="Bhattacharya S.S."/>
            <person name="Shirouzu T."/>
            <person name="Yoshinaga Y."/>
            <person name="Martin F.M."/>
            <person name="Grigoriev I.V."/>
            <person name="Hibbett D.S."/>
        </authorList>
    </citation>
    <scope>NUCLEOTIDE SEQUENCE [LARGE SCALE GENOMIC DNA]</scope>
    <source>
        <strain evidence="2 3">93-53</strain>
    </source>
</reference>
<dbReference type="EMBL" id="KV427695">
    <property type="protein sequence ID" value="KZT00139.1"/>
    <property type="molecule type" value="Genomic_DNA"/>
</dbReference>
<keyword evidence="3" id="KW-1185">Reference proteome</keyword>
<feature type="compositionally biased region" description="Polar residues" evidence="1">
    <location>
        <begin position="179"/>
        <end position="195"/>
    </location>
</feature>
<evidence type="ECO:0000313" key="2">
    <source>
        <dbReference type="EMBL" id="KZT00139.1"/>
    </source>
</evidence>
<feature type="region of interest" description="Disordered" evidence="1">
    <location>
        <begin position="173"/>
        <end position="195"/>
    </location>
</feature>
<sequence length="195" mass="21203">MVLGLRPPAAPPPPTQLSLLPLPSHRSCPLLPTLRHILTDRPYTYPLFSFSRASPGSTSALPSHSNGTNVPRRSTARSPLATPLITRSERENGKIHGGMSRRHRLRHPPPRPHRIHAIPNDTMPVTADSRRGAGGTQCAESIDTPPRAICYDDARAATCAAWYVDRRQGAITTVDGRRNTSQQTHPSTTVTTPPA</sequence>
<gene>
    <name evidence="2" type="ORF">LAESUDRAFT_816677</name>
</gene>
<dbReference type="GeneID" id="63831826"/>
<feature type="region of interest" description="Disordered" evidence="1">
    <location>
        <begin position="94"/>
        <end position="140"/>
    </location>
</feature>
<dbReference type="RefSeq" id="XP_040757879.1">
    <property type="nucleotide sequence ID" value="XM_040914799.1"/>
</dbReference>
<feature type="region of interest" description="Disordered" evidence="1">
    <location>
        <begin position="54"/>
        <end position="77"/>
    </location>
</feature>
<feature type="compositionally biased region" description="Basic residues" evidence="1">
    <location>
        <begin position="99"/>
        <end position="116"/>
    </location>
</feature>
<evidence type="ECO:0000256" key="1">
    <source>
        <dbReference type="SAM" id="MobiDB-lite"/>
    </source>
</evidence>
<feature type="compositionally biased region" description="Polar residues" evidence="1">
    <location>
        <begin position="54"/>
        <end position="72"/>
    </location>
</feature>
<name>A0A165B398_9APHY</name>
<dbReference type="AlphaFoldDB" id="A0A165B398"/>
<feature type="region of interest" description="Disordered" evidence="1">
    <location>
        <begin position="1"/>
        <end position="20"/>
    </location>
</feature>
<dbReference type="Proteomes" id="UP000076871">
    <property type="component" value="Unassembled WGS sequence"/>
</dbReference>
<dbReference type="InParanoid" id="A0A165B398"/>
<organism evidence="2 3">
    <name type="scientific">Laetiporus sulphureus 93-53</name>
    <dbReference type="NCBI Taxonomy" id="1314785"/>
    <lineage>
        <taxon>Eukaryota</taxon>
        <taxon>Fungi</taxon>
        <taxon>Dikarya</taxon>
        <taxon>Basidiomycota</taxon>
        <taxon>Agaricomycotina</taxon>
        <taxon>Agaricomycetes</taxon>
        <taxon>Polyporales</taxon>
        <taxon>Laetiporus</taxon>
    </lineage>
</organism>